<evidence type="ECO:0000313" key="5">
    <source>
        <dbReference type="EMBL" id="SEQ56954.1"/>
    </source>
</evidence>
<feature type="domain" description="Cytochrome c" evidence="4">
    <location>
        <begin position="171"/>
        <end position="253"/>
    </location>
</feature>
<keyword evidence="1 3" id="KW-0479">Metal-binding</keyword>
<evidence type="ECO:0000313" key="6">
    <source>
        <dbReference type="Proteomes" id="UP000199021"/>
    </source>
</evidence>
<dbReference type="AlphaFoldDB" id="A0A1H9H3L4"/>
<evidence type="ECO:0000256" key="1">
    <source>
        <dbReference type="ARBA" id="ARBA00022723"/>
    </source>
</evidence>
<accession>A0A1H9H3L4</accession>
<gene>
    <name evidence="5" type="ORF">SAMN05444359_1124</name>
</gene>
<name>A0A1H9H3L4_9BACT</name>
<keyword evidence="3" id="KW-0349">Heme</keyword>
<dbReference type="PROSITE" id="PS51257">
    <property type="entry name" value="PROKAR_LIPOPROTEIN"/>
    <property type="match status" value="1"/>
</dbReference>
<evidence type="ECO:0000259" key="4">
    <source>
        <dbReference type="PROSITE" id="PS51007"/>
    </source>
</evidence>
<protein>
    <submittedName>
        <fullName evidence="5">Planctomycete cytochrome C</fullName>
    </submittedName>
</protein>
<dbReference type="OrthoDB" id="9786191at2"/>
<dbReference type="Proteomes" id="UP000199021">
    <property type="component" value="Unassembled WGS sequence"/>
</dbReference>
<evidence type="ECO:0000256" key="2">
    <source>
        <dbReference type="ARBA" id="ARBA00023004"/>
    </source>
</evidence>
<dbReference type="PANTHER" id="PTHR35889">
    <property type="entry name" value="CYCLOINULO-OLIGOSACCHARIDE FRUCTANOTRANSFERASE-RELATED"/>
    <property type="match status" value="1"/>
</dbReference>
<dbReference type="GO" id="GO:0020037">
    <property type="term" value="F:heme binding"/>
    <property type="evidence" value="ECO:0007669"/>
    <property type="project" value="InterPro"/>
</dbReference>
<dbReference type="PANTHER" id="PTHR35889:SF3">
    <property type="entry name" value="F-BOX DOMAIN-CONTAINING PROTEIN"/>
    <property type="match status" value="1"/>
</dbReference>
<dbReference type="EMBL" id="FOFB01000012">
    <property type="protein sequence ID" value="SEQ56954.1"/>
    <property type="molecule type" value="Genomic_DNA"/>
</dbReference>
<dbReference type="InterPro" id="IPR009056">
    <property type="entry name" value="Cyt_c-like_dom"/>
</dbReference>
<proteinExistence type="predicted"/>
<keyword evidence="6" id="KW-1185">Reference proteome</keyword>
<dbReference type="STRING" id="478744.SAMN05444359_1124"/>
<dbReference type="RefSeq" id="WP_090168652.1">
    <property type="nucleotide sequence ID" value="NZ_FOFB01000012.1"/>
</dbReference>
<reference evidence="6" key="1">
    <citation type="submission" date="2016-10" db="EMBL/GenBank/DDBJ databases">
        <authorList>
            <person name="Varghese N."/>
            <person name="Submissions S."/>
        </authorList>
    </citation>
    <scope>NUCLEOTIDE SEQUENCE [LARGE SCALE GENOMIC DNA]</scope>
    <source>
        <strain evidence="6">DSM 24740</strain>
    </source>
</reference>
<organism evidence="5 6">
    <name type="scientific">Neolewinella agarilytica</name>
    <dbReference type="NCBI Taxonomy" id="478744"/>
    <lineage>
        <taxon>Bacteria</taxon>
        <taxon>Pseudomonadati</taxon>
        <taxon>Bacteroidota</taxon>
        <taxon>Saprospiria</taxon>
        <taxon>Saprospirales</taxon>
        <taxon>Lewinellaceae</taxon>
        <taxon>Neolewinella</taxon>
    </lineage>
</organism>
<dbReference type="InParanoid" id="A0A1H9H3L4"/>
<dbReference type="PROSITE" id="PS51007">
    <property type="entry name" value="CYTC"/>
    <property type="match status" value="1"/>
</dbReference>
<sequence>MNSLRFLGYLVLIGLFLSALAGCRHEPFMMAEDDDFMPIDTTVVDTTTVDTMGTDTVGVPCDSTKIYFERQILPILRSSCAFSGCHDATSAQDGVILDNYDDVIRTGDVRPFDLSGTDLYEVLVDEDEDDRMPPAPRSRLPASQINRIATWILEGAENLSCDVTNQGCQTTDVSFSAVVKPIIETNCQGCHSGGSPSGGIDLASYSGIKTRADNGQLLGSIDWQDGFSRMPQGSPQLDQCKIDQIAAWIADGALEN</sequence>
<dbReference type="GO" id="GO:0046872">
    <property type="term" value="F:metal ion binding"/>
    <property type="evidence" value="ECO:0007669"/>
    <property type="project" value="UniProtKB-KW"/>
</dbReference>
<keyword evidence="2 3" id="KW-0408">Iron</keyword>
<evidence type="ECO:0000256" key="3">
    <source>
        <dbReference type="PROSITE-ProRule" id="PRU00433"/>
    </source>
</evidence>
<dbReference type="GO" id="GO:0009055">
    <property type="term" value="F:electron transfer activity"/>
    <property type="evidence" value="ECO:0007669"/>
    <property type="project" value="InterPro"/>
</dbReference>